<name>A0A3M8A504_9MICO</name>
<feature type="region of interest" description="Disordered" evidence="1">
    <location>
        <begin position="226"/>
        <end position="246"/>
    </location>
</feature>
<evidence type="ECO:0000313" key="3">
    <source>
        <dbReference type="EMBL" id="RNB46132.1"/>
    </source>
</evidence>
<dbReference type="Proteomes" id="UP000275048">
    <property type="component" value="Unassembled WGS sequence"/>
</dbReference>
<protein>
    <recommendedName>
        <fullName evidence="5">DUF4386 family protein</fullName>
    </recommendedName>
</protein>
<dbReference type="AlphaFoldDB" id="A0A3M8A504"/>
<dbReference type="EMBL" id="RHHB01000037">
    <property type="protein sequence ID" value="RNB46132.1"/>
    <property type="molecule type" value="Genomic_DNA"/>
</dbReference>
<sequence>MAGASVGARFSRIAGTLAGLAGLGAIVAVFLTRAVLDPGRTTAQPPSALTSSSLSAALALTDDASVRVATSLAIAAIVLLVVFSIQLSTRLGPRGGARPRSSTFVVVVGALIAAMLAVDWGLGLALGDVAVARDVDDTLVSYFVWGWWQGQLSGVLFLCLMVVVAACGLHGIVAARLARWSTLVLAGALAVFTAQGTAGLGLLAGGIWVAGLSVGMTIETAVGPAGAAPGTRTGAGTGAGPTAGDR</sequence>
<feature type="compositionally biased region" description="Gly residues" evidence="1">
    <location>
        <begin position="233"/>
        <end position="246"/>
    </location>
</feature>
<gene>
    <name evidence="3" type="ORF">EDM22_14590</name>
</gene>
<feature type="transmembrane region" description="Helical" evidence="2">
    <location>
        <begin position="64"/>
        <end position="83"/>
    </location>
</feature>
<feature type="transmembrane region" description="Helical" evidence="2">
    <location>
        <begin position="147"/>
        <end position="171"/>
    </location>
</feature>
<keyword evidence="4" id="KW-1185">Reference proteome</keyword>
<feature type="transmembrane region" description="Helical" evidence="2">
    <location>
        <begin position="183"/>
        <end position="210"/>
    </location>
</feature>
<feature type="transmembrane region" description="Helical" evidence="2">
    <location>
        <begin position="12"/>
        <end position="36"/>
    </location>
</feature>
<evidence type="ECO:0000256" key="1">
    <source>
        <dbReference type="SAM" id="MobiDB-lite"/>
    </source>
</evidence>
<evidence type="ECO:0000313" key="4">
    <source>
        <dbReference type="Proteomes" id="UP000275048"/>
    </source>
</evidence>
<reference evidence="3 4" key="1">
    <citation type="submission" date="2018-10" db="EMBL/GenBank/DDBJ databases">
        <title>Isolation, diversity and antibacterial activity of antinobacteria from the wheat rhizosphere soil.</title>
        <authorList>
            <person name="Sun T."/>
        </authorList>
    </citation>
    <scope>NUCLEOTIDE SEQUENCE [LARGE SCALE GENOMIC DNA]</scope>
    <source>
        <strain evidence="3 4">SJ-23</strain>
    </source>
</reference>
<keyword evidence="2" id="KW-0812">Transmembrane</keyword>
<keyword evidence="2" id="KW-1133">Transmembrane helix</keyword>
<feature type="transmembrane region" description="Helical" evidence="2">
    <location>
        <begin position="104"/>
        <end position="127"/>
    </location>
</feature>
<evidence type="ECO:0008006" key="5">
    <source>
        <dbReference type="Google" id="ProtNLM"/>
    </source>
</evidence>
<accession>A0A3M8A504</accession>
<dbReference type="RefSeq" id="WP_122937816.1">
    <property type="nucleotide sequence ID" value="NZ_JBHSNT010000063.1"/>
</dbReference>
<keyword evidence="2" id="KW-0472">Membrane</keyword>
<comment type="caution">
    <text evidence="3">The sequence shown here is derived from an EMBL/GenBank/DDBJ whole genome shotgun (WGS) entry which is preliminary data.</text>
</comment>
<proteinExistence type="predicted"/>
<organism evidence="3 4">
    <name type="scientific">Agromyces tardus</name>
    <dbReference type="NCBI Taxonomy" id="2583849"/>
    <lineage>
        <taxon>Bacteria</taxon>
        <taxon>Bacillati</taxon>
        <taxon>Actinomycetota</taxon>
        <taxon>Actinomycetes</taxon>
        <taxon>Micrococcales</taxon>
        <taxon>Microbacteriaceae</taxon>
        <taxon>Agromyces</taxon>
    </lineage>
</organism>
<evidence type="ECO:0000256" key="2">
    <source>
        <dbReference type="SAM" id="Phobius"/>
    </source>
</evidence>